<protein>
    <submittedName>
        <fullName evidence="1">Regulator of G-protein signaling 22</fullName>
    </submittedName>
</protein>
<accession>A0ACB8FEU5</accession>
<gene>
    <name evidence="1" type="primary">RGS22</name>
    <name evidence="1" type="ORF">K3G42_023938</name>
</gene>
<comment type="caution">
    <text evidence="1">The sequence shown here is derived from an EMBL/GenBank/DDBJ whole genome shotgun (WGS) entry which is preliminary data.</text>
</comment>
<proteinExistence type="predicted"/>
<reference evidence="1" key="1">
    <citation type="submission" date="2021-08" db="EMBL/GenBank/DDBJ databases">
        <title>The first chromosome-level gecko genome reveals the dynamic sex chromosomes of Neotropical dwarf geckos (Sphaerodactylidae: Sphaerodactylus).</title>
        <authorList>
            <person name="Pinto B.J."/>
            <person name="Keating S.E."/>
            <person name="Gamble T."/>
        </authorList>
    </citation>
    <scope>NUCLEOTIDE SEQUENCE</scope>
    <source>
        <strain evidence="1">TG3544</strain>
    </source>
</reference>
<organism evidence="1 2">
    <name type="scientific">Sphaerodactylus townsendi</name>
    <dbReference type="NCBI Taxonomy" id="933632"/>
    <lineage>
        <taxon>Eukaryota</taxon>
        <taxon>Metazoa</taxon>
        <taxon>Chordata</taxon>
        <taxon>Craniata</taxon>
        <taxon>Vertebrata</taxon>
        <taxon>Euteleostomi</taxon>
        <taxon>Lepidosauria</taxon>
        <taxon>Squamata</taxon>
        <taxon>Bifurcata</taxon>
        <taxon>Gekkota</taxon>
        <taxon>Sphaerodactylidae</taxon>
        <taxon>Sphaerodactylus</taxon>
    </lineage>
</organism>
<sequence>MVSSVMMAWAFRVCVPHSHLTRNKRHSGPSLHVDNKWVSSSKEIITFRKALLNPITSFQFRRFVSLKGDLLENGVIFWQEVQKYKDMCHSHCDDDTLQNKITTIIKCFITSTIPPALQIDIPEEQAQKIVEQRKELGPYVFREAQMTIFALLFKFWPKFCEFRSNLVDEDVLALLETQRKMEKQRKAGIEEAIRKKSVASVKSFSTADGKTKSDLSSTPSFTGYGRQEPSNTNLVNLALPKKAAVCHSCPWSTLHCVLDGML</sequence>
<dbReference type="Proteomes" id="UP000827872">
    <property type="component" value="Linkage Group LG09"/>
</dbReference>
<keyword evidence="2" id="KW-1185">Reference proteome</keyword>
<dbReference type="EMBL" id="CM037622">
    <property type="protein sequence ID" value="KAH8003771.1"/>
    <property type="molecule type" value="Genomic_DNA"/>
</dbReference>
<evidence type="ECO:0000313" key="2">
    <source>
        <dbReference type="Proteomes" id="UP000827872"/>
    </source>
</evidence>
<evidence type="ECO:0000313" key="1">
    <source>
        <dbReference type="EMBL" id="KAH8003771.1"/>
    </source>
</evidence>
<name>A0ACB8FEU5_9SAUR</name>